<comment type="caution">
    <text evidence="2">The sequence shown here is derived from an EMBL/GenBank/DDBJ whole genome shotgun (WGS) entry which is preliminary data.</text>
</comment>
<dbReference type="SUPFAM" id="SSF53474">
    <property type="entry name" value="alpha/beta-Hydrolases"/>
    <property type="match status" value="1"/>
</dbReference>
<keyword evidence="1" id="KW-0732">Signal</keyword>
<dbReference type="Gene3D" id="3.40.50.1820">
    <property type="entry name" value="alpha/beta hydrolase"/>
    <property type="match status" value="1"/>
</dbReference>
<dbReference type="RefSeq" id="WP_165821180.1">
    <property type="nucleotide sequence ID" value="NZ_QDGZ01000006.1"/>
</dbReference>
<evidence type="ECO:0000256" key="1">
    <source>
        <dbReference type="SAM" id="SignalP"/>
    </source>
</evidence>
<dbReference type="SUPFAM" id="SSF49344">
    <property type="entry name" value="CBD9-like"/>
    <property type="match status" value="1"/>
</dbReference>
<dbReference type="InterPro" id="IPR029058">
    <property type="entry name" value="AB_hydrolase_fold"/>
</dbReference>
<organism evidence="2 3">
    <name type="scientific">Nocardioides gansuensis</name>
    <dbReference type="NCBI Taxonomy" id="2138300"/>
    <lineage>
        <taxon>Bacteria</taxon>
        <taxon>Bacillati</taxon>
        <taxon>Actinomycetota</taxon>
        <taxon>Actinomycetes</taxon>
        <taxon>Propionibacteriales</taxon>
        <taxon>Nocardioidaceae</taxon>
        <taxon>Nocardioides</taxon>
    </lineage>
</organism>
<dbReference type="Proteomes" id="UP000246018">
    <property type="component" value="Unassembled WGS sequence"/>
</dbReference>
<dbReference type="EMBL" id="QDGZ01000006">
    <property type="protein sequence ID" value="PVG81992.1"/>
    <property type="molecule type" value="Genomic_DNA"/>
</dbReference>
<name>A0A2T8F8E5_9ACTN</name>
<evidence type="ECO:0000313" key="3">
    <source>
        <dbReference type="Proteomes" id="UP000246018"/>
    </source>
</evidence>
<keyword evidence="3" id="KW-1185">Reference proteome</keyword>
<reference evidence="2 3" key="1">
    <citation type="submission" date="2018-04" db="EMBL/GenBank/DDBJ databases">
        <title>Genome of Nocardioides gansuensis WSJ-1.</title>
        <authorList>
            <person name="Wu S."/>
            <person name="Wang G."/>
        </authorList>
    </citation>
    <scope>NUCLEOTIDE SEQUENCE [LARGE SCALE GENOMIC DNA]</scope>
    <source>
        <strain evidence="2 3">WSJ-1</strain>
    </source>
</reference>
<dbReference type="AlphaFoldDB" id="A0A2T8F8E5"/>
<accession>A0A2T8F8E5</accession>
<proteinExistence type="predicted"/>
<gene>
    <name evidence="2" type="ORF">DDE18_14965</name>
</gene>
<feature type="chain" id="PRO_5039300961" evidence="1">
    <location>
        <begin position="22"/>
        <end position="787"/>
    </location>
</feature>
<dbReference type="Gene3D" id="2.60.40.1190">
    <property type="match status" value="1"/>
</dbReference>
<sequence length="787" mass="83701">MRPLRLALAAASAVLSLLAVAASTAAAGAPDAADAADAAVSAVEQSAPSLDLEDLLAAPAVAPQLQNAGFWKAAPTMVCHTSAYRKGEFLNQGCVYDDQGAQAVPTNWPEHAMTPAYTYPENPAYRANAADIVEVRVKPLRDATAFRVTFNTMLDPELVGTTIALGSSLLSRPAPHGANTSMPAQVFVTVHGSRGDIVDAATGKTLPVTPEVAVDIYRRQVTIRVPKTAFDPGTRTVRVAAAAGLWDVTANEFLVPRAVADAQHPGGAVATDPTPSAYFDVAFRYGEPFDSPWRNDDQKVALAAGDISRFHANVDFGKLAAGANDDLTDTRMGIPSAGYIERIYPTHFESRQGRRLPSDPAGPPALALTQQNGIIDGADGEKVSSQFGWVCRDACVPDLPGQLQRYVAYVPRIEAPAGGYASLLWTPGFAQTANDQVHDPGMFQALPTQDKDLFHKFGERPNAPTVVISVDGRGNDEWFYGQSGASVIEALGDARRAFDLDPQRTVMGGFSSGAFGANKLSLQFPDLFSKAFICDGLNKAPSMAGLNGVFDVTPIDTGTQHEPGSTLTPLLPSRRNQPVVEWAGLPNSYIPYNIPRERADAYLAGDYDYQFTTWIGASSEHVVLCANGTWDVATKHLGDMRGVQDPFHVTYVRNPAMDDPASGLVGNRAYWVSGIETRSNDPLQLGTVDVVSRAFGLTEAPVEPVVLGSGTEEGTTVPLNPYTTETRQPLAPLAIAASNTLVINAANISEITIDPRRAQVTCSADLDVTSDGPLTVHLTGCGDRTFD</sequence>
<protein>
    <submittedName>
        <fullName evidence="2">Uncharacterized protein</fullName>
    </submittedName>
</protein>
<feature type="signal peptide" evidence="1">
    <location>
        <begin position="1"/>
        <end position="21"/>
    </location>
</feature>
<evidence type="ECO:0000313" key="2">
    <source>
        <dbReference type="EMBL" id="PVG81992.1"/>
    </source>
</evidence>